<dbReference type="OrthoDB" id="7477592at2759"/>
<evidence type="ECO:0000313" key="1">
    <source>
        <dbReference type="EMBL" id="ESN94763.1"/>
    </source>
</evidence>
<dbReference type="Proteomes" id="UP000015101">
    <property type="component" value="Unassembled WGS sequence"/>
</dbReference>
<dbReference type="HOGENOM" id="CLU_1490605_0_0_1"/>
<dbReference type="EnsemblMetazoa" id="HelroT180094">
    <property type="protein sequence ID" value="HelroP180094"/>
    <property type="gene ID" value="HelroG180094"/>
</dbReference>
<dbReference type="GeneID" id="20207565"/>
<dbReference type="CTD" id="20207565"/>
<name>T1FFG6_HELRO</name>
<dbReference type="EMBL" id="AMQM01007104">
    <property type="status" value="NOT_ANNOTATED_CDS"/>
    <property type="molecule type" value="Genomic_DNA"/>
</dbReference>
<keyword evidence="3" id="KW-1185">Reference proteome</keyword>
<evidence type="ECO:0000313" key="3">
    <source>
        <dbReference type="Proteomes" id="UP000015101"/>
    </source>
</evidence>
<evidence type="ECO:0000313" key="2">
    <source>
        <dbReference type="EnsemblMetazoa" id="HelroP180094"/>
    </source>
</evidence>
<dbReference type="EMBL" id="KB097563">
    <property type="protein sequence ID" value="ESN94763.1"/>
    <property type="molecule type" value="Genomic_DNA"/>
</dbReference>
<dbReference type="AlphaFoldDB" id="T1FFG6"/>
<accession>T1FFG6</accession>
<dbReference type="RefSeq" id="XP_009027125.1">
    <property type="nucleotide sequence ID" value="XM_009028877.1"/>
</dbReference>
<reference evidence="1 3" key="2">
    <citation type="journal article" date="2013" name="Nature">
        <title>Insights into bilaterian evolution from three spiralian genomes.</title>
        <authorList>
            <person name="Simakov O."/>
            <person name="Marletaz F."/>
            <person name="Cho S.J."/>
            <person name="Edsinger-Gonzales E."/>
            <person name="Havlak P."/>
            <person name="Hellsten U."/>
            <person name="Kuo D.H."/>
            <person name="Larsson T."/>
            <person name="Lv J."/>
            <person name="Arendt D."/>
            <person name="Savage R."/>
            <person name="Osoegawa K."/>
            <person name="de Jong P."/>
            <person name="Grimwood J."/>
            <person name="Chapman J.A."/>
            <person name="Shapiro H."/>
            <person name="Aerts A."/>
            <person name="Otillar R.P."/>
            <person name="Terry A.Y."/>
            <person name="Boore J.L."/>
            <person name="Grigoriev I.V."/>
            <person name="Lindberg D.R."/>
            <person name="Seaver E.C."/>
            <person name="Weisblat D.A."/>
            <person name="Putnam N.H."/>
            <person name="Rokhsar D.S."/>
        </authorList>
    </citation>
    <scope>NUCLEOTIDE SEQUENCE</scope>
</reference>
<gene>
    <name evidence="2" type="primary">20207565</name>
    <name evidence="1" type="ORF">HELRODRAFT_180094</name>
</gene>
<reference evidence="3" key="1">
    <citation type="submission" date="2012-12" db="EMBL/GenBank/DDBJ databases">
        <authorList>
            <person name="Hellsten U."/>
            <person name="Grimwood J."/>
            <person name="Chapman J.A."/>
            <person name="Shapiro H."/>
            <person name="Aerts A."/>
            <person name="Otillar R.P."/>
            <person name="Terry A.Y."/>
            <person name="Boore J.L."/>
            <person name="Simakov O."/>
            <person name="Marletaz F."/>
            <person name="Cho S.-J."/>
            <person name="Edsinger-Gonzales E."/>
            <person name="Havlak P."/>
            <person name="Kuo D.-H."/>
            <person name="Larsson T."/>
            <person name="Lv J."/>
            <person name="Arendt D."/>
            <person name="Savage R."/>
            <person name="Osoegawa K."/>
            <person name="de Jong P."/>
            <person name="Lindberg D.R."/>
            <person name="Seaver E.C."/>
            <person name="Weisblat D.A."/>
            <person name="Putnam N.H."/>
            <person name="Grigoriev I.V."/>
            <person name="Rokhsar D.S."/>
        </authorList>
    </citation>
    <scope>NUCLEOTIDE SEQUENCE</scope>
</reference>
<protein>
    <submittedName>
        <fullName evidence="1 2">Uncharacterized protein</fullName>
    </submittedName>
</protein>
<dbReference type="KEGG" id="hro:HELRODRAFT_180094"/>
<sequence>MNNISDGVCRSNLEKRERATSSAIRKLVHGTCGNENFISALKTLKTELKTQNLDKLDKLVGRGCTKKEKLPDCVTILKYLKNNSILDKCSLFASVNLVKVPNLDNIIEVNFKNLKNKIKEMLYAQQVKIVNAIDMHGIEISTLNNKIKCLASKRDNNNFASHSSNITTAIFPEKKQHRNYA</sequence>
<reference evidence="2" key="3">
    <citation type="submission" date="2015-06" db="UniProtKB">
        <authorList>
            <consortium name="EnsemblMetazoa"/>
        </authorList>
    </citation>
    <scope>IDENTIFICATION</scope>
</reference>
<proteinExistence type="predicted"/>
<dbReference type="InParanoid" id="T1FFG6"/>
<organism evidence="2 3">
    <name type="scientific">Helobdella robusta</name>
    <name type="common">Californian leech</name>
    <dbReference type="NCBI Taxonomy" id="6412"/>
    <lineage>
        <taxon>Eukaryota</taxon>
        <taxon>Metazoa</taxon>
        <taxon>Spiralia</taxon>
        <taxon>Lophotrochozoa</taxon>
        <taxon>Annelida</taxon>
        <taxon>Clitellata</taxon>
        <taxon>Hirudinea</taxon>
        <taxon>Rhynchobdellida</taxon>
        <taxon>Glossiphoniidae</taxon>
        <taxon>Helobdella</taxon>
    </lineage>
</organism>